<reference evidence="1 2" key="1">
    <citation type="submission" date="2016-10" db="EMBL/GenBank/DDBJ databases">
        <authorList>
            <person name="de Groot N.N."/>
        </authorList>
    </citation>
    <scope>NUCLEOTIDE SEQUENCE [LARGE SCALE GENOMIC DNA]</scope>
    <source>
        <strain evidence="1 2">IBRC-M 10780</strain>
    </source>
</reference>
<dbReference type="Proteomes" id="UP000198618">
    <property type="component" value="Unassembled WGS sequence"/>
</dbReference>
<keyword evidence="2" id="KW-1185">Reference proteome</keyword>
<proteinExistence type="predicted"/>
<name>A0A1I0GGQ4_9BACI</name>
<evidence type="ECO:0000313" key="1">
    <source>
        <dbReference type="EMBL" id="SET70054.1"/>
    </source>
</evidence>
<sequence length="45" mass="5201">MSEDQTDKELAEAWRKKVNSEDVQGILPMPSASELFVKWKKYSEA</sequence>
<evidence type="ECO:0000313" key="2">
    <source>
        <dbReference type="Proteomes" id="UP000198618"/>
    </source>
</evidence>
<dbReference type="RefSeq" id="WP_170840834.1">
    <property type="nucleotide sequence ID" value="NZ_FOHE01000021.1"/>
</dbReference>
<accession>A0A1I0GGQ4</accession>
<organism evidence="1 2">
    <name type="scientific">Oceanobacillus limi</name>
    <dbReference type="NCBI Taxonomy" id="930131"/>
    <lineage>
        <taxon>Bacteria</taxon>
        <taxon>Bacillati</taxon>
        <taxon>Bacillota</taxon>
        <taxon>Bacilli</taxon>
        <taxon>Bacillales</taxon>
        <taxon>Bacillaceae</taxon>
        <taxon>Oceanobacillus</taxon>
    </lineage>
</organism>
<gene>
    <name evidence="1" type="ORF">SAMN05216389_12156</name>
</gene>
<protein>
    <submittedName>
        <fullName evidence="1">Uncharacterized protein</fullName>
    </submittedName>
</protein>
<dbReference type="AlphaFoldDB" id="A0A1I0GGQ4"/>
<dbReference type="EMBL" id="FOHE01000021">
    <property type="protein sequence ID" value="SET70054.1"/>
    <property type="molecule type" value="Genomic_DNA"/>
</dbReference>